<protein>
    <submittedName>
        <fullName evidence="2">Uncharacterized protein</fullName>
    </submittedName>
</protein>
<reference evidence="2 3" key="1">
    <citation type="submission" date="2020-10" db="EMBL/GenBank/DDBJ databases">
        <title>Sequencing the genomes of 1000 actinobacteria strains.</title>
        <authorList>
            <person name="Klenk H.-P."/>
        </authorList>
    </citation>
    <scope>NUCLEOTIDE SEQUENCE [LARGE SCALE GENOMIC DNA]</scope>
    <source>
        <strain evidence="2 3">DSM 43748</strain>
    </source>
</reference>
<dbReference type="Proteomes" id="UP000661607">
    <property type="component" value="Unassembled WGS sequence"/>
</dbReference>
<feature type="compositionally biased region" description="Basic and acidic residues" evidence="1">
    <location>
        <begin position="133"/>
        <end position="142"/>
    </location>
</feature>
<accession>A0ABR9KKN1</accession>
<feature type="region of interest" description="Disordered" evidence="1">
    <location>
        <begin position="122"/>
        <end position="142"/>
    </location>
</feature>
<feature type="region of interest" description="Disordered" evidence="1">
    <location>
        <begin position="1"/>
        <end position="89"/>
    </location>
</feature>
<evidence type="ECO:0000313" key="3">
    <source>
        <dbReference type="Proteomes" id="UP000661607"/>
    </source>
</evidence>
<gene>
    <name evidence="2" type="ORF">H4W81_004947</name>
</gene>
<organism evidence="2 3">
    <name type="scientific">Nonomuraea africana</name>
    <dbReference type="NCBI Taxonomy" id="46171"/>
    <lineage>
        <taxon>Bacteria</taxon>
        <taxon>Bacillati</taxon>
        <taxon>Actinomycetota</taxon>
        <taxon>Actinomycetes</taxon>
        <taxon>Streptosporangiales</taxon>
        <taxon>Streptosporangiaceae</taxon>
        <taxon>Nonomuraea</taxon>
    </lineage>
</organism>
<evidence type="ECO:0000313" key="2">
    <source>
        <dbReference type="EMBL" id="MBE1562168.1"/>
    </source>
</evidence>
<sequence>MRQGAVAQLVQSVRPAGQASGGGLEEFGGAPVGQPGLTGSRVEVAGRQFDAGAAAGEEERPGAAAVQQSGQEPGGGGAPDDDVDGAALAPYPGAAVAQVEVTGVEGQDLLGAGGALVQQPEQGALAQGQARQGEQRLDVGTG</sequence>
<name>A0ABR9KKN1_9ACTN</name>
<feature type="compositionally biased region" description="Low complexity" evidence="1">
    <location>
        <begin position="122"/>
        <end position="132"/>
    </location>
</feature>
<evidence type="ECO:0000256" key="1">
    <source>
        <dbReference type="SAM" id="MobiDB-lite"/>
    </source>
</evidence>
<dbReference type="EMBL" id="JADBEF010000001">
    <property type="protein sequence ID" value="MBE1562168.1"/>
    <property type="molecule type" value="Genomic_DNA"/>
</dbReference>
<proteinExistence type="predicted"/>
<keyword evidence="3" id="KW-1185">Reference proteome</keyword>
<comment type="caution">
    <text evidence="2">The sequence shown here is derived from an EMBL/GenBank/DDBJ whole genome shotgun (WGS) entry which is preliminary data.</text>
</comment>